<evidence type="ECO:0000256" key="5">
    <source>
        <dbReference type="ARBA" id="ARBA00022448"/>
    </source>
</evidence>
<keyword evidence="5" id="KW-0813">Transport</keyword>
<dbReference type="Pfam" id="PF03083">
    <property type="entry name" value="MtN3_slv"/>
    <property type="match status" value="2"/>
</dbReference>
<evidence type="ECO:0000256" key="1">
    <source>
        <dbReference type="ARBA" id="ARBA00004651"/>
    </source>
</evidence>
<evidence type="ECO:0000256" key="11">
    <source>
        <dbReference type="ARBA" id="ARBA00023034"/>
    </source>
</evidence>
<dbReference type="PANTHER" id="PTHR10791">
    <property type="entry name" value="RAG1-ACTIVATING PROTEIN 1"/>
    <property type="match status" value="1"/>
</dbReference>
<protein>
    <recommendedName>
        <fullName evidence="4">Sugar transporter SWEET1</fullName>
    </recommendedName>
</protein>
<dbReference type="Gene3D" id="1.20.1280.290">
    <property type="match status" value="2"/>
</dbReference>
<dbReference type="AlphaFoldDB" id="A0A7S3FCT3"/>
<evidence type="ECO:0000256" key="3">
    <source>
        <dbReference type="ARBA" id="ARBA00007809"/>
    </source>
</evidence>
<feature type="transmembrane region" description="Helical" evidence="13">
    <location>
        <begin position="130"/>
        <end position="149"/>
    </location>
</feature>
<feature type="transmembrane region" description="Helical" evidence="13">
    <location>
        <begin position="161"/>
        <end position="182"/>
    </location>
</feature>
<dbReference type="InterPro" id="IPR047664">
    <property type="entry name" value="SWEET"/>
</dbReference>
<evidence type="ECO:0000256" key="13">
    <source>
        <dbReference type="SAM" id="Phobius"/>
    </source>
</evidence>
<evidence type="ECO:0000256" key="9">
    <source>
        <dbReference type="ARBA" id="ARBA00022737"/>
    </source>
</evidence>
<dbReference type="EMBL" id="HBHX01060254">
    <property type="protein sequence ID" value="CAE0140472.1"/>
    <property type="molecule type" value="Transcribed_RNA"/>
</dbReference>
<feature type="transmembrane region" description="Helical" evidence="13">
    <location>
        <begin position="66"/>
        <end position="88"/>
    </location>
</feature>
<keyword evidence="10 13" id="KW-1133">Transmembrane helix</keyword>
<proteinExistence type="inferred from homology"/>
<comment type="similarity">
    <text evidence="3">Belongs to the SWEET sugar transporter family.</text>
</comment>
<organism evidence="14">
    <name type="scientific">Haptolina ericina</name>
    <dbReference type="NCBI Taxonomy" id="156174"/>
    <lineage>
        <taxon>Eukaryota</taxon>
        <taxon>Haptista</taxon>
        <taxon>Haptophyta</taxon>
        <taxon>Prymnesiophyceae</taxon>
        <taxon>Prymnesiales</taxon>
        <taxon>Prymnesiaceae</taxon>
        <taxon>Haptolina</taxon>
    </lineage>
</organism>
<feature type="transmembrane region" description="Helical" evidence="13">
    <location>
        <begin position="95"/>
        <end position="118"/>
    </location>
</feature>
<keyword evidence="12 13" id="KW-0472">Membrane</keyword>
<evidence type="ECO:0000313" key="14">
    <source>
        <dbReference type="EMBL" id="CAE0140472.1"/>
    </source>
</evidence>
<keyword evidence="6" id="KW-1003">Cell membrane</keyword>
<evidence type="ECO:0000256" key="6">
    <source>
        <dbReference type="ARBA" id="ARBA00022475"/>
    </source>
</evidence>
<evidence type="ECO:0000256" key="10">
    <source>
        <dbReference type="ARBA" id="ARBA00022989"/>
    </source>
</evidence>
<keyword evidence="11" id="KW-0333">Golgi apparatus</keyword>
<reference evidence="14" key="1">
    <citation type="submission" date="2021-01" db="EMBL/GenBank/DDBJ databases">
        <authorList>
            <person name="Corre E."/>
            <person name="Pelletier E."/>
            <person name="Niang G."/>
            <person name="Scheremetjew M."/>
            <person name="Finn R."/>
            <person name="Kale V."/>
            <person name="Holt S."/>
            <person name="Cochrane G."/>
            <person name="Meng A."/>
            <person name="Brown T."/>
            <person name="Cohen L."/>
        </authorList>
    </citation>
    <scope>NUCLEOTIDE SEQUENCE</scope>
    <source>
        <strain evidence="14">CCMP281</strain>
    </source>
</reference>
<dbReference type="FunFam" id="1.20.1280.290:FF:000004">
    <property type="entry name" value="Sugar transporter SWEET"/>
    <property type="match status" value="1"/>
</dbReference>
<keyword evidence="7" id="KW-0762">Sugar transport</keyword>
<gene>
    <name evidence="14" type="ORF">HERI1096_LOCUS33311</name>
</gene>
<evidence type="ECO:0000256" key="4">
    <source>
        <dbReference type="ARBA" id="ARBA00021741"/>
    </source>
</evidence>
<evidence type="ECO:0000256" key="7">
    <source>
        <dbReference type="ARBA" id="ARBA00022597"/>
    </source>
</evidence>
<evidence type="ECO:0000256" key="2">
    <source>
        <dbReference type="ARBA" id="ARBA00004653"/>
    </source>
</evidence>
<dbReference type="GO" id="GO:0005886">
    <property type="term" value="C:plasma membrane"/>
    <property type="evidence" value="ECO:0007669"/>
    <property type="project" value="UniProtKB-SubCell"/>
</dbReference>
<keyword evidence="9" id="KW-0677">Repeat</keyword>
<feature type="transmembrane region" description="Helical" evidence="13">
    <location>
        <begin position="188"/>
        <end position="210"/>
    </location>
</feature>
<evidence type="ECO:0000256" key="12">
    <source>
        <dbReference type="ARBA" id="ARBA00023136"/>
    </source>
</evidence>
<keyword evidence="8 13" id="KW-0812">Transmembrane</keyword>
<dbReference type="InterPro" id="IPR004316">
    <property type="entry name" value="SWEET_rpt"/>
</dbReference>
<dbReference type="GO" id="GO:0000139">
    <property type="term" value="C:Golgi membrane"/>
    <property type="evidence" value="ECO:0007669"/>
    <property type="project" value="UniProtKB-SubCell"/>
</dbReference>
<dbReference type="PANTHER" id="PTHR10791:SF30">
    <property type="entry name" value="SUGAR TRANSPORTER SWEET1"/>
    <property type="match status" value="1"/>
</dbReference>
<evidence type="ECO:0000256" key="8">
    <source>
        <dbReference type="ARBA" id="ARBA00022692"/>
    </source>
</evidence>
<comment type="subcellular location">
    <subcellularLocation>
        <location evidence="1">Cell membrane</location>
        <topology evidence="1">Multi-pass membrane protein</topology>
    </subcellularLocation>
    <subcellularLocation>
        <location evidence="2">Golgi apparatus membrane</location>
        <topology evidence="2">Multi-pass membrane protein</topology>
    </subcellularLocation>
</comment>
<dbReference type="GO" id="GO:0051119">
    <property type="term" value="F:sugar transmembrane transporter activity"/>
    <property type="evidence" value="ECO:0007669"/>
    <property type="project" value="InterPro"/>
</dbReference>
<name>A0A7S3FCT3_9EUKA</name>
<accession>A0A7S3FCT3</accession>
<feature type="transmembrane region" description="Helical" evidence="13">
    <location>
        <begin position="6"/>
        <end position="29"/>
    </location>
</feature>
<sequence>MSIFSSNLFPFVGIFTSNALYFSSIPAVVERVKEGSLGPLNPIPTTCIVLSTLAWLMYAFSVPNPWVVTSNLPGACAAMAAMTMMLPLMRGSKQLLFVQSTLVGGTLMNLVLWSYLIFSGMTAAARSHILGLYASVFFIILSASPLSTIKDVVLSKDSASIYAPMTVAQCVNCALWSTYGFFGAKDVFVWGPNVTGLTLGLLQLLLKLIFPSTKATAA</sequence>